<proteinExistence type="predicted"/>
<sequence>MKIGVITVTHRGDEIAVILSKHFNVRIFSKMVDENFSFKDSVKFAMENCSAVVFITSTGIAVRGIAPYIKSKDKDPAVITIDNSGKFVISLLSGHLGGANELTLKISNIINATPVITTATDNIGVEAPDMVAKENNLIIDNLKDAKDIASLLVQWKKVYFHDEDEIISLPKGYSEDLQNSFGEVCVTNKLKFFEANESVKEDFKRLKLIRRNIVLGIGCRKDFPKQVMRKTVFEVLEDYNIDYRAVKSIGTVEIKKDEKAIIDLSSFLNCDLNIFSIEDIRPIQHKFEGSDFVEKTIGVRTVCEPCVELQGAKLITGKLKLNGMTLCLGKITEQRGQSTDSI</sequence>
<keyword evidence="5" id="KW-1185">Reference proteome</keyword>
<dbReference type="Pfam" id="PF01890">
    <property type="entry name" value="CbiG_C"/>
    <property type="match status" value="1"/>
</dbReference>
<evidence type="ECO:0000259" key="2">
    <source>
        <dbReference type="Pfam" id="PF11760"/>
    </source>
</evidence>
<dbReference type="RefSeq" id="WP_035151063.1">
    <property type="nucleotide sequence ID" value="NZ_JABSWD010000001.1"/>
</dbReference>
<keyword evidence="4" id="KW-0378">Hydrolase</keyword>
<reference evidence="4 5" key="1">
    <citation type="submission" date="2020-04" db="EMBL/GenBank/DDBJ databases">
        <title>Genomic insights into acetone-butanol-ethanol (ABE) fermentation by sequencing solventogenic clostridia strains.</title>
        <authorList>
            <person name="Brown S."/>
        </authorList>
    </citation>
    <scope>NUCLEOTIDE SEQUENCE [LARGE SCALE GENOMIC DNA]</scope>
    <source>
        <strain evidence="4 5">DJ011</strain>
    </source>
</reference>
<dbReference type="GO" id="GO:0009236">
    <property type="term" value="P:cobalamin biosynthetic process"/>
    <property type="evidence" value="ECO:0007669"/>
    <property type="project" value="InterPro"/>
</dbReference>
<evidence type="ECO:0000259" key="1">
    <source>
        <dbReference type="Pfam" id="PF01890"/>
    </source>
</evidence>
<dbReference type="SUPFAM" id="SSF159672">
    <property type="entry name" value="CbiG N-terminal domain-like"/>
    <property type="match status" value="1"/>
</dbReference>
<protein>
    <submittedName>
        <fullName evidence="4">Cobalt-precorrin 5A hydrolase</fullName>
        <ecNumber evidence="4">3.7.1.12</ecNumber>
    </submittedName>
</protein>
<dbReference type="EC" id="3.7.1.12" evidence="4"/>
<dbReference type="InterPro" id="IPR021744">
    <property type="entry name" value="CbiG_N"/>
</dbReference>
<dbReference type="InterPro" id="IPR002750">
    <property type="entry name" value="CobE/GbiG_C"/>
</dbReference>
<accession>A0A923EC78</accession>
<dbReference type="Pfam" id="PF11761">
    <property type="entry name" value="CbiG_mid"/>
    <property type="match status" value="1"/>
</dbReference>
<dbReference type="InterPro" id="IPR036518">
    <property type="entry name" value="CobE/GbiG_C_sf"/>
</dbReference>
<dbReference type="NCBIfam" id="NF004466">
    <property type="entry name" value="PRK05788.1-4"/>
    <property type="match status" value="1"/>
</dbReference>
<gene>
    <name evidence="4" type="primary">cbiG</name>
    <name evidence="4" type="ORF">HGG79_08225</name>
</gene>
<dbReference type="EMBL" id="JAAZWO010000007">
    <property type="protein sequence ID" value="MBC2397760.1"/>
    <property type="molecule type" value="Genomic_DNA"/>
</dbReference>
<comment type="caution">
    <text evidence="4">The sequence shown here is derived from an EMBL/GenBank/DDBJ whole genome shotgun (WGS) entry which is preliminary data.</text>
</comment>
<dbReference type="GO" id="GO:0043779">
    <property type="term" value="F:cobalt-precorrin-5A acetaldehyde-lyase activity"/>
    <property type="evidence" value="ECO:0007669"/>
    <property type="project" value="UniProtKB-EC"/>
</dbReference>
<feature type="domain" description="Cobalamin biosynthesis central region" evidence="3">
    <location>
        <begin position="127"/>
        <end position="165"/>
    </location>
</feature>
<name>A0A923EC78_CLOTT</name>
<evidence type="ECO:0000313" key="4">
    <source>
        <dbReference type="EMBL" id="MBC2397760.1"/>
    </source>
</evidence>
<dbReference type="Pfam" id="PF11760">
    <property type="entry name" value="CbiG_N"/>
    <property type="match status" value="1"/>
</dbReference>
<dbReference type="PANTHER" id="PTHR37477:SF1">
    <property type="entry name" value="COBALT-PRECORRIN-5A HYDROLASE"/>
    <property type="match status" value="1"/>
</dbReference>
<dbReference type="AlphaFoldDB" id="A0A923EC78"/>
<dbReference type="InterPro" id="IPR052553">
    <property type="entry name" value="CbiG_hydrolase"/>
</dbReference>
<dbReference type="Gene3D" id="3.30.420.180">
    <property type="entry name" value="CobE/GbiG C-terminal domain"/>
    <property type="match status" value="1"/>
</dbReference>
<evidence type="ECO:0000313" key="5">
    <source>
        <dbReference type="Proteomes" id="UP000563151"/>
    </source>
</evidence>
<feature type="domain" description="CobE/GbiG C-terminal" evidence="1">
    <location>
        <begin position="213"/>
        <end position="328"/>
    </location>
</feature>
<evidence type="ECO:0000259" key="3">
    <source>
        <dbReference type="Pfam" id="PF11761"/>
    </source>
</evidence>
<feature type="domain" description="Cobalamin synthesis G N-terminal" evidence="2">
    <location>
        <begin position="43"/>
        <end position="121"/>
    </location>
</feature>
<dbReference type="Proteomes" id="UP000563151">
    <property type="component" value="Unassembled WGS sequence"/>
</dbReference>
<dbReference type="SUPFAM" id="SSF159664">
    <property type="entry name" value="CobE/GbiG C-terminal domain-like"/>
    <property type="match status" value="1"/>
</dbReference>
<dbReference type="PANTHER" id="PTHR37477">
    <property type="entry name" value="COBALT-PRECORRIN-5A HYDROLASE"/>
    <property type="match status" value="1"/>
</dbReference>
<organism evidence="4 5">
    <name type="scientific">Clostridium tetanomorphum</name>
    <dbReference type="NCBI Taxonomy" id="1553"/>
    <lineage>
        <taxon>Bacteria</taxon>
        <taxon>Bacillati</taxon>
        <taxon>Bacillota</taxon>
        <taxon>Clostridia</taxon>
        <taxon>Eubacteriales</taxon>
        <taxon>Clostridiaceae</taxon>
        <taxon>Clostridium</taxon>
    </lineage>
</organism>
<dbReference type="InterPro" id="IPR038029">
    <property type="entry name" value="GbiG_N_sf"/>
</dbReference>
<dbReference type="InterPro" id="IPR021745">
    <property type="entry name" value="CbiG_mid"/>
</dbReference>
<dbReference type="Gene3D" id="3.40.50.11220">
    <property type="match status" value="1"/>
</dbReference>